<feature type="region of interest" description="Disordered" evidence="1">
    <location>
        <begin position="38"/>
        <end position="84"/>
    </location>
</feature>
<name>A0ABR4HQX4_9EURO</name>
<feature type="compositionally biased region" description="Basic residues" evidence="1">
    <location>
        <begin position="39"/>
        <end position="57"/>
    </location>
</feature>
<organism evidence="2 3">
    <name type="scientific">Aspergillus cavernicola</name>
    <dbReference type="NCBI Taxonomy" id="176166"/>
    <lineage>
        <taxon>Eukaryota</taxon>
        <taxon>Fungi</taxon>
        <taxon>Dikarya</taxon>
        <taxon>Ascomycota</taxon>
        <taxon>Pezizomycotina</taxon>
        <taxon>Eurotiomycetes</taxon>
        <taxon>Eurotiomycetidae</taxon>
        <taxon>Eurotiales</taxon>
        <taxon>Aspergillaceae</taxon>
        <taxon>Aspergillus</taxon>
        <taxon>Aspergillus subgen. Nidulantes</taxon>
    </lineage>
</organism>
<comment type="caution">
    <text evidence="2">The sequence shown here is derived from an EMBL/GenBank/DDBJ whole genome shotgun (WGS) entry which is preliminary data.</text>
</comment>
<accession>A0ABR4HQX4</accession>
<evidence type="ECO:0008006" key="4">
    <source>
        <dbReference type="Google" id="ProtNLM"/>
    </source>
</evidence>
<evidence type="ECO:0000313" key="3">
    <source>
        <dbReference type="Proteomes" id="UP001610335"/>
    </source>
</evidence>
<dbReference type="PANTHER" id="PTHR38116:SF1">
    <property type="entry name" value="BZIP DOMAIN-CONTAINING PROTEIN"/>
    <property type="match status" value="1"/>
</dbReference>
<evidence type="ECO:0000256" key="1">
    <source>
        <dbReference type="SAM" id="MobiDB-lite"/>
    </source>
</evidence>
<dbReference type="PANTHER" id="PTHR38116">
    <property type="entry name" value="CHROMOSOME 7, WHOLE GENOME SHOTGUN SEQUENCE"/>
    <property type="match status" value="1"/>
</dbReference>
<feature type="compositionally biased region" description="Low complexity" evidence="1">
    <location>
        <begin position="74"/>
        <end position="84"/>
    </location>
</feature>
<proteinExistence type="predicted"/>
<keyword evidence="3" id="KW-1185">Reference proteome</keyword>
<reference evidence="2 3" key="1">
    <citation type="submission" date="2024-07" db="EMBL/GenBank/DDBJ databases">
        <title>Section-level genome sequencing and comparative genomics of Aspergillus sections Usti and Cavernicolus.</title>
        <authorList>
            <consortium name="Lawrence Berkeley National Laboratory"/>
            <person name="Nybo J.L."/>
            <person name="Vesth T.C."/>
            <person name="Theobald S."/>
            <person name="Frisvad J.C."/>
            <person name="Larsen T.O."/>
            <person name="Kjaerboelling I."/>
            <person name="Rothschild-Mancinelli K."/>
            <person name="Lyhne E.K."/>
            <person name="Kogle M.E."/>
            <person name="Barry K."/>
            <person name="Clum A."/>
            <person name="Na H."/>
            <person name="Ledsgaard L."/>
            <person name="Lin J."/>
            <person name="Lipzen A."/>
            <person name="Kuo A."/>
            <person name="Riley R."/>
            <person name="Mondo S."/>
            <person name="LaButti K."/>
            <person name="Haridas S."/>
            <person name="Pangalinan J."/>
            <person name="Salamov A.A."/>
            <person name="Simmons B.A."/>
            <person name="Magnuson J.K."/>
            <person name="Chen J."/>
            <person name="Drula E."/>
            <person name="Henrissat B."/>
            <person name="Wiebenga A."/>
            <person name="Lubbers R.J."/>
            <person name="Gomes A.C."/>
            <person name="Makela M.R."/>
            <person name="Stajich J."/>
            <person name="Grigoriev I.V."/>
            <person name="Mortensen U.H."/>
            <person name="De vries R.P."/>
            <person name="Baker S.E."/>
            <person name="Andersen M.R."/>
        </authorList>
    </citation>
    <scope>NUCLEOTIDE SEQUENCE [LARGE SCALE GENOMIC DNA]</scope>
    <source>
        <strain evidence="2 3">CBS 600.67</strain>
    </source>
</reference>
<dbReference type="EMBL" id="JBFXLS010000088">
    <property type="protein sequence ID" value="KAL2817895.1"/>
    <property type="molecule type" value="Genomic_DNA"/>
</dbReference>
<dbReference type="CDD" id="cd14688">
    <property type="entry name" value="bZIP_YAP"/>
    <property type="match status" value="1"/>
</dbReference>
<dbReference type="InterPro" id="IPR021833">
    <property type="entry name" value="DUF3425"/>
</dbReference>
<gene>
    <name evidence="2" type="ORF">BDW59DRAFT_130169</name>
</gene>
<dbReference type="Proteomes" id="UP001610335">
    <property type="component" value="Unassembled WGS sequence"/>
</dbReference>
<dbReference type="Pfam" id="PF11905">
    <property type="entry name" value="DUF3425"/>
    <property type="match status" value="1"/>
</dbReference>
<evidence type="ECO:0000313" key="2">
    <source>
        <dbReference type="EMBL" id="KAL2817895.1"/>
    </source>
</evidence>
<sequence>MAETEAIPDGSIIPLAHMPQQIHAWKADDDWTGIVDRKERRKLQNRQNQRKWRQRRKATSDSSDSCHSLEPDSESTASGSALASASVIIKQEPEEEKLRCGHAPPNAHERLRQFEATLRESYLGGSPRVEHLIGLQRLNVHRAIRDNIHAIGMTVDWMACDDSISIFNLSYPHIGYVEANIPVSLRPTEIQRTVPHHPWLDFFPFPRMRDCLITAAHLFDDEELCHDLMAFWDTKNSGATLLVWGPPWDPRNWEVTEGFVRKWGWMLRGSSELLVSTNYWRRRRGEGLLDLKEILALK</sequence>
<protein>
    <recommendedName>
        <fullName evidence="4">BZIP domain-containing protein</fullName>
    </recommendedName>
</protein>